<dbReference type="Gene3D" id="3.30.1360.40">
    <property type="match status" value="1"/>
</dbReference>
<dbReference type="AlphaFoldDB" id="G8C393"/>
<organism evidence="4">
    <name type="scientific">Candidatus Mycoplasma haematominutum 'Birmingham 1'</name>
    <dbReference type="NCBI Taxonomy" id="1116213"/>
    <lineage>
        <taxon>Bacteria</taxon>
        <taxon>Bacillati</taxon>
        <taxon>Mycoplasmatota</taxon>
        <taxon>Mollicutes</taxon>
        <taxon>Mycoplasmataceae</taxon>
        <taxon>Mycoplasma</taxon>
    </lineage>
</organism>
<dbReference type="InterPro" id="IPR036191">
    <property type="entry name" value="RRF_sf"/>
</dbReference>
<dbReference type="GO" id="GO:0006412">
    <property type="term" value="P:translation"/>
    <property type="evidence" value="ECO:0007669"/>
    <property type="project" value="UniProtKB-KW"/>
</dbReference>
<evidence type="ECO:0000256" key="1">
    <source>
        <dbReference type="ARBA" id="ARBA00005912"/>
    </source>
</evidence>
<reference evidence="4" key="1">
    <citation type="submission" date="2011-11" db="EMBL/GenBank/DDBJ databases">
        <title>Complete genome sequence of Candidatus Mycoplasma haemominutum.</title>
        <authorList>
            <person name="Barker E.N."/>
            <person name="Darby A.C."/>
            <person name="Helps C.R."/>
            <person name="Peters I.R."/>
            <person name="Hughes M.A."/>
            <person name="Radford A.D."/>
            <person name="Novacco M."/>
            <person name="Boretti F."/>
            <person name="Hofmann-Lehmann R."/>
            <person name="Tasker S."/>
        </authorList>
    </citation>
    <scope>NUCLEOTIDE SEQUENCE</scope>
    <source>
        <strain evidence="4">Birmingham 1</strain>
    </source>
</reference>
<dbReference type="GO" id="GO:0043023">
    <property type="term" value="F:ribosomal large subunit binding"/>
    <property type="evidence" value="ECO:0007669"/>
    <property type="project" value="TreeGrafter"/>
</dbReference>
<evidence type="ECO:0000313" key="4">
    <source>
        <dbReference type="EMBL" id="CCE66791.1"/>
    </source>
</evidence>
<reference evidence="4" key="2">
    <citation type="submission" date="2011-11" db="EMBL/GenBank/DDBJ databases">
        <authorList>
            <person name="Barker E."/>
        </authorList>
    </citation>
    <scope>NUCLEOTIDE SEQUENCE</scope>
    <source>
        <strain evidence="4">Birmingham 1</strain>
    </source>
</reference>
<gene>
    <name evidence="4" type="primary">frr</name>
    <name evidence="4" type="ORF">MHM_02730</name>
</gene>
<dbReference type="RefSeq" id="WP_015511656.1">
    <property type="nucleotide sequence ID" value="NC_021007.1"/>
</dbReference>
<dbReference type="PANTHER" id="PTHR20982:SF3">
    <property type="entry name" value="MITOCHONDRIAL RIBOSOME RECYCLING FACTOR PSEUDO 1"/>
    <property type="match status" value="1"/>
</dbReference>
<dbReference type="Gene3D" id="1.10.132.20">
    <property type="entry name" value="Ribosome-recycling factor"/>
    <property type="match status" value="1"/>
</dbReference>
<dbReference type="InterPro" id="IPR002661">
    <property type="entry name" value="Ribosome_recyc_fac"/>
</dbReference>
<sequence length="196" mass="23109">MGKKYATSKSVTSDIRDWSAELSQDFQKIKKRMNEKLEEFSISRLNPVHFYSLKVENEGVMQNLSELAAINLEKARVLLIKPYIATQKLLHEIEKTIKKAKPNITINLKDGEFKCTVPEPTAEIREEKIKNSKQVVEEARIALRNKRKELQKNFKNWYTSDNEKFSNRDLLEQEISKYLAELDVEWTKKEREFRSI</sequence>
<name>G8C393_9MOLU</name>
<dbReference type="EMBL" id="HE613254">
    <property type="protein sequence ID" value="CCE66791.1"/>
    <property type="molecule type" value="Genomic_DNA"/>
</dbReference>
<feature type="domain" description="Ribosome recycling factor" evidence="3">
    <location>
        <begin position="34"/>
        <end position="192"/>
    </location>
</feature>
<dbReference type="PANTHER" id="PTHR20982">
    <property type="entry name" value="RIBOSOME RECYCLING FACTOR"/>
    <property type="match status" value="1"/>
</dbReference>
<protein>
    <submittedName>
        <fullName evidence="4">Ribosome recycling factor</fullName>
    </submittedName>
</protein>
<dbReference type="PATRIC" id="fig|1116213.3.peg.289"/>
<dbReference type="InterPro" id="IPR023584">
    <property type="entry name" value="Ribosome_recyc_fac_dom"/>
</dbReference>
<dbReference type="Pfam" id="PF01765">
    <property type="entry name" value="RRF"/>
    <property type="match status" value="1"/>
</dbReference>
<dbReference type="SUPFAM" id="SSF55194">
    <property type="entry name" value="Ribosome recycling factor, RRF"/>
    <property type="match status" value="1"/>
</dbReference>
<dbReference type="KEGG" id="mhb:MHM_02730"/>
<dbReference type="HOGENOM" id="CLU_073981_2_1_14"/>
<evidence type="ECO:0000259" key="3">
    <source>
        <dbReference type="Pfam" id="PF01765"/>
    </source>
</evidence>
<comment type="similarity">
    <text evidence="1">Belongs to the RRF family.</text>
</comment>
<proteinExistence type="inferred from homology"/>
<accession>G8C393</accession>
<evidence type="ECO:0000256" key="2">
    <source>
        <dbReference type="ARBA" id="ARBA00022917"/>
    </source>
</evidence>
<keyword evidence="2" id="KW-0648">Protein biosynthesis</keyword>